<dbReference type="RefSeq" id="WP_251261229.1">
    <property type="nucleotide sequence ID" value="NZ_JAMQGP010000003.1"/>
</dbReference>
<name>A0AA42B7D5_9GAMM</name>
<comment type="caution">
    <text evidence="2">The sequence shown here is derived from an EMBL/GenBank/DDBJ whole genome shotgun (WGS) entry which is preliminary data.</text>
</comment>
<dbReference type="EMBL" id="JAMQGP010000003">
    <property type="protein sequence ID" value="MCM2679810.1"/>
    <property type="molecule type" value="Genomic_DNA"/>
</dbReference>
<gene>
    <name evidence="2" type="ORF">NAF29_09050</name>
</gene>
<sequence>MIALQSWFAVASTYEPHQSGLKHYQTSHSHKHAADADAPFGHGDSDSHLASTDIPANDCHQCGHCHGHASAALVVFNASASFVPSAEAPLDFLSSKTNYLPISLFRPPIA</sequence>
<proteinExistence type="predicted"/>
<reference evidence="2 3" key="1">
    <citation type="journal article" date="2013" name="Antonie Van Leeuwenhoek">
        <title>Echinimonas agarilytica gen. nov., sp. nov., a new gammaproteobacterium isolated from the sea urchin Strongylocentrotus intermedius.</title>
        <authorList>
            <person name="Nedashkovskaya O.I."/>
            <person name="Stenkova A.M."/>
            <person name="Zhukova N.V."/>
            <person name="Van Trappen S."/>
            <person name="Lee J.S."/>
            <person name="Kim S.B."/>
        </authorList>
    </citation>
    <scope>NUCLEOTIDE SEQUENCE [LARGE SCALE GENOMIC DNA]</scope>
    <source>
        <strain evidence="2 3">KMM 6351</strain>
    </source>
</reference>
<evidence type="ECO:0000256" key="1">
    <source>
        <dbReference type="SAM" id="MobiDB-lite"/>
    </source>
</evidence>
<feature type="region of interest" description="Disordered" evidence="1">
    <location>
        <begin position="21"/>
        <end position="49"/>
    </location>
</feature>
<keyword evidence="3" id="KW-1185">Reference proteome</keyword>
<evidence type="ECO:0000313" key="3">
    <source>
        <dbReference type="Proteomes" id="UP001165393"/>
    </source>
</evidence>
<dbReference type="AlphaFoldDB" id="A0AA42B7D5"/>
<protein>
    <submittedName>
        <fullName evidence="2">Uncharacterized protein</fullName>
    </submittedName>
</protein>
<accession>A0AA42B7D5</accession>
<organism evidence="2 3">
    <name type="scientific">Echinimonas agarilytica</name>
    <dbReference type="NCBI Taxonomy" id="1215918"/>
    <lineage>
        <taxon>Bacteria</taxon>
        <taxon>Pseudomonadati</taxon>
        <taxon>Pseudomonadota</taxon>
        <taxon>Gammaproteobacteria</taxon>
        <taxon>Alteromonadales</taxon>
        <taxon>Echinimonadaceae</taxon>
        <taxon>Echinimonas</taxon>
    </lineage>
</organism>
<evidence type="ECO:0000313" key="2">
    <source>
        <dbReference type="EMBL" id="MCM2679810.1"/>
    </source>
</evidence>
<dbReference type="Proteomes" id="UP001165393">
    <property type="component" value="Unassembled WGS sequence"/>
</dbReference>